<dbReference type="GO" id="GO:0008270">
    <property type="term" value="F:zinc ion binding"/>
    <property type="evidence" value="ECO:0007669"/>
    <property type="project" value="UniProtKB-KW"/>
</dbReference>
<evidence type="ECO:0000259" key="6">
    <source>
        <dbReference type="PROSITE" id="PS50114"/>
    </source>
</evidence>
<gene>
    <name evidence="7" type="primary">KNAG0M01120</name>
    <name evidence="7" type="ordered locus">KNAG_0M01120</name>
</gene>
<evidence type="ECO:0000256" key="3">
    <source>
        <dbReference type="ARBA" id="ARBA00022833"/>
    </source>
</evidence>
<protein>
    <recommendedName>
        <fullName evidence="6">GATA-type domain-containing protein</fullName>
    </recommendedName>
</protein>
<dbReference type="OrthoDB" id="2162994at2759"/>
<dbReference type="GO" id="GO:0006355">
    <property type="term" value="P:regulation of DNA-templated transcription"/>
    <property type="evidence" value="ECO:0007669"/>
    <property type="project" value="InterPro"/>
</dbReference>
<dbReference type="InterPro" id="IPR000679">
    <property type="entry name" value="Znf_GATA"/>
</dbReference>
<keyword evidence="2 4" id="KW-0863">Zinc-finger</keyword>
<dbReference type="SUPFAM" id="SSF57716">
    <property type="entry name" value="Glucocorticoid receptor-like (DNA-binding domain)"/>
    <property type="match status" value="1"/>
</dbReference>
<feature type="region of interest" description="Disordered" evidence="5">
    <location>
        <begin position="134"/>
        <end position="158"/>
    </location>
</feature>
<dbReference type="CDD" id="cd00202">
    <property type="entry name" value="ZnF_GATA"/>
    <property type="match status" value="1"/>
</dbReference>
<dbReference type="HOGENOM" id="CLU_1061960_0_0_1"/>
<evidence type="ECO:0000256" key="2">
    <source>
        <dbReference type="ARBA" id="ARBA00022771"/>
    </source>
</evidence>
<keyword evidence="8" id="KW-1185">Reference proteome</keyword>
<dbReference type="Pfam" id="PF00320">
    <property type="entry name" value="GATA"/>
    <property type="match status" value="1"/>
</dbReference>
<evidence type="ECO:0000256" key="4">
    <source>
        <dbReference type="PROSITE-ProRule" id="PRU00094"/>
    </source>
</evidence>
<dbReference type="GO" id="GO:0043565">
    <property type="term" value="F:sequence-specific DNA binding"/>
    <property type="evidence" value="ECO:0007669"/>
    <property type="project" value="InterPro"/>
</dbReference>
<evidence type="ECO:0000256" key="1">
    <source>
        <dbReference type="ARBA" id="ARBA00022723"/>
    </source>
</evidence>
<dbReference type="Proteomes" id="UP000006310">
    <property type="component" value="Chromosome 13"/>
</dbReference>
<feature type="compositionally biased region" description="Polar residues" evidence="5">
    <location>
        <begin position="8"/>
        <end position="17"/>
    </location>
</feature>
<accession>J7RDQ7</accession>
<dbReference type="RefSeq" id="XP_022467209.1">
    <property type="nucleotide sequence ID" value="XM_022610966.1"/>
</dbReference>
<dbReference type="InterPro" id="IPR051140">
    <property type="entry name" value="GATA_TF"/>
</dbReference>
<dbReference type="PANTHER" id="PTHR45658">
    <property type="entry name" value="GATA TRANSCRIPTION FACTOR"/>
    <property type="match status" value="1"/>
</dbReference>
<keyword evidence="3" id="KW-0862">Zinc</keyword>
<proteinExistence type="predicted"/>
<evidence type="ECO:0000313" key="7">
    <source>
        <dbReference type="EMBL" id="CCK72965.1"/>
    </source>
</evidence>
<dbReference type="KEGG" id="kng:KNAG_0M01120"/>
<dbReference type="EMBL" id="HE978326">
    <property type="protein sequence ID" value="CCK72965.1"/>
    <property type="molecule type" value="Genomic_DNA"/>
</dbReference>
<reference evidence="7 8" key="1">
    <citation type="journal article" date="2011" name="Proc. Natl. Acad. Sci. U.S.A.">
        <title>Evolutionary erosion of yeast sex chromosomes by mating-type switching accidents.</title>
        <authorList>
            <person name="Gordon J.L."/>
            <person name="Armisen D."/>
            <person name="Proux-Wera E."/>
            <person name="Oheigeartaigh S.S."/>
            <person name="Byrne K.P."/>
            <person name="Wolfe K.H."/>
        </authorList>
    </citation>
    <scope>NUCLEOTIDE SEQUENCE [LARGE SCALE GENOMIC DNA]</scope>
    <source>
        <strain evidence="8">ATCC MYA-139 / BCRC 22969 / CBS 8797 / CCRC 22969 / KCTC 17520 / NBRC 10181 / NCYC 3082</strain>
    </source>
</reference>
<feature type="domain" description="GATA-type" evidence="6">
    <location>
        <begin position="159"/>
        <end position="196"/>
    </location>
</feature>
<dbReference type="PROSITE" id="PS50114">
    <property type="entry name" value="GATA_ZN_FINGER_2"/>
    <property type="match status" value="1"/>
</dbReference>
<dbReference type="SMART" id="SM00401">
    <property type="entry name" value="ZnF_GATA"/>
    <property type="match status" value="1"/>
</dbReference>
<evidence type="ECO:0000256" key="5">
    <source>
        <dbReference type="SAM" id="MobiDB-lite"/>
    </source>
</evidence>
<evidence type="ECO:0000313" key="8">
    <source>
        <dbReference type="Proteomes" id="UP000006310"/>
    </source>
</evidence>
<sequence length="262" mass="29721">MSLRTPPHSGSQSPSTGRKSRALSLDQLVNKDNTPGYTPNPRLVPISEEAKNYPGEVTLPSIRKLFGKFLGDDAPIRPQTVRSTPTYYYCPYNPFSEGSATERHNVPQLQLPTKTNWKHKNFRPFQLSVGSLKPAETLSPSSKREKVTKNRKTYRNPHPMDGRPCTHCNSLEKTPEWRSGPYGRKHKICNACGLFYLKLKAKFGERAANLLMHYRKTHEVKNRKVPSVIDIPHEFIVQLNLAVENVEKNEEINERIGTSTSA</sequence>
<dbReference type="GeneID" id="34528745"/>
<dbReference type="AlphaFoldDB" id="J7RDQ7"/>
<name>J7RDQ7_HUIN7</name>
<feature type="region of interest" description="Disordered" evidence="5">
    <location>
        <begin position="1"/>
        <end position="24"/>
    </location>
</feature>
<dbReference type="PANTHER" id="PTHR45658:SF18">
    <property type="entry name" value="PROTEIN GAT2"/>
    <property type="match status" value="1"/>
</dbReference>
<keyword evidence="1" id="KW-0479">Metal-binding</keyword>
<dbReference type="InterPro" id="IPR013088">
    <property type="entry name" value="Znf_NHR/GATA"/>
</dbReference>
<reference evidence="8" key="2">
    <citation type="submission" date="2012-08" db="EMBL/GenBank/DDBJ databases">
        <title>Genome sequence of Kazachstania naganishii.</title>
        <authorList>
            <person name="Gordon J.L."/>
            <person name="Armisen D."/>
            <person name="Proux-Wera E."/>
            <person name="OhEigeartaigh S.S."/>
            <person name="Byrne K.P."/>
            <person name="Wolfe K.H."/>
        </authorList>
    </citation>
    <scope>NUCLEOTIDE SEQUENCE [LARGE SCALE GENOMIC DNA]</scope>
    <source>
        <strain evidence="8">ATCC MYA-139 / BCRC 22969 / CBS 8797 / CCRC 22969 / KCTC 17520 / NBRC 10181 / NCYC 3082</strain>
    </source>
</reference>
<dbReference type="PROSITE" id="PS00344">
    <property type="entry name" value="GATA_ZN_FINGER_1"/>
    <property type="match status" value="1"/>
</dbReference>
<organism evidence="7 8">
    <name type="scientific">Huiozyma naganishii (strain ATCC MYA-139 / BCRC 22969 / CBS 8797 / KCTC 17520 / NBRC 10181 / NCYC 3082 / Yp74L-3)</name>
    <name type="common">Yeast</name>
    <name type="synonym">Kazachstania naganishii</name>
    <dbReference type="NCBI Taxonomy" id="1071383"/>
    <lineage>
        <taxon>Eukaryota</taxon>
        <taxon>Fungi</taxon>
        <taxon>Dikarya</taxon>
        <taxon>Ascomycota</taxon>
        <taxon>Saccharomycotina</taxon>
        <taxon>Saccharomycetes</taxon>
        <taxon>Saccharomycetales</taxon>
        <taxon>Saccharomycetaceae</taxon>
        <taxon>Huiozyma</taxon>
    </lineage>
</organism>
<dbReference type="eggNOG" id="KOG1601">
    <property type="taxonomic scope" value="Eukaryota"/>
</dbReference>
<dbReference type="Gene3D" id="3.30.50.10">
    <property type="entry name" value="Erythroid Transcription Factor GATA-1, subunit A"/>
    <property type="match status" value="1"/>
</dbReference>